<organism evidence="5 6">
    <name type="scientific">Durio zibethinus</name>
    <name type="common">Durian</name>
    <dbReference type="NCBI Taxonomy" id="66656"/>
    <lineage>
        <taxon>Eukaryota</taxon>
        <taxon>Viridiplantae</taxon>
        <taxon>Streptophyta</taxon>
        <taxon>Embryophyta</taxon>
        <taxon>Tracheophyta</taxon>
        <taxon>Spermatophyta</taxon>
        <taxon>Magnoliopsida</taxon>
        <taxon>eudicotyledons</taxon>
        <taxon>Gunneridae</taxon>
        <taxon>Pentapetalae</taxon>
        <taxon>rosids</taxon>
        <taxon>malvids</taxon>
        <taxon>Malvales</taxon>
        <taxon>Malvaceae</taxon>
        <taxon>Helicteroideae</taxon>
        <taxon>Durio</taxon>
    </lineage>
</organism>
<dbReference type="GO" id="GO:0048046">
    <property type="term" value="C:apoplast"/>
    <property type="evidence" value="ECO:0007669"/>
    <property type="project" value="UniProtKB-SubCell"/>
</dbReference>
<dbReference type="Proteomes" id="UP000515121">
    <property type="component" value="Unplaced"/>
</dbReference>
<keyword evidence="4" id="KW-0052">Apoplast</keyword>
<evidence type="ECO:0000313" key="6">
    <source>
        <dbReference type="RefSeq" id="XP_022766035.1"/>
    </source>
</evidence>
<evidence type="ECO:0000256" key="4">
    <source>
        <dbReference type="RuleBase" id="RU363099"/>
    </source>
</evidence>
<dbReference type="Gene3D" id="2.40.480.10">
    <property type="entry name" value="Allene oxide cyclase-like"/>
    <property type="match status" value="1"/>
</dbReference>
<evidence type="ECO:0000313" key="5">
    <source>
        <dbReference type="Proteomes" id="UP000515121"/>
    </source>
</evidence>
<reference evidence="6" key="1">
    <citation type="submission" date="2025-08" db="UniProtKB">
        <authorList>
            <consortium name="RefSeq"/>
        </authorList>
    </citation>
    <scope>IDENTIFICATION</scope>
    <source>
        <tissue evidence="6">Fruit stalk</tissue>
    </source>
</reference>
<dbReference type="RefSeq" id="XP_022766035.1">
    <property type="nucleotide sequence ID" value="XM_022910300.1"/>
</dbReference>
<dbReference type="AlphaFoldDB" id="A0A6P6AMK9"/>
<dbReference type="InterPro" id="IPR044859">
    <property type="entry name" value="Allene_oxi_cyc_Dirigent"/>
</dbReference>
<name>A0A6P6AMK9_DURZI</name>
<keyword evidence="3 4" id="KW-0964">Secreted</keyword>
<gene>
    <name evidence="6" type="primary">LOC111310926</name>
</gene>
<protein>
    <recommendedName>
        <fullName evidence="4">Dirigent protein</fullName>
    </recommendedName>
</protein>
<dbReference type="InterPro" id="IPR004265">
    <property type="entry name" value="Dirigent"/>
</dbReference>
<dbReference type="KEGG" id="dzi:111310926"/>
<comment type="subunit">
    <text evidence="2 4">Homodimer.</text>
</comment>
<proteinExistence type="inferred from homology"/>
<dbReference type="Pfam" id="PF03018">
    <property type="entry name" value="Dirigent"/>
    <property type="match status" value="1"/>
</dbReference>
<accession>A0A6P6AMK9</accession>
<keyword evidence="5" id="KW-1185">Reference proteome</keyword>
<sequence length="197" mass="21672">MAKTLSKLLSFTFLFMFNLFFFSITLAFAKSDGFSNILSPAKLGLQKEEKLSHLHFYFHDILSGRNPTAIPVASAAMTNQSQTGFGVVMMADDPLTVAPERNSKLVGKAQGIYASAAQDELALLMVMNFAFMEGKYNGSSLSLLGRNTVFSTVREMPIVGGSGLFRFARGYAQAKTHTIDFKSGDAVVEYNVYVFHY</sequence>
<comment type="similarity">
    <text evidence="1 4">Belongs to the plant dirigent protein family.</text>
</comment>
<comment type="subcellular location">
    <subcellularLocation>
        <location evidence="4">Secreted</location>
        <location evidence="4">Extracellular space</location>
        <location evidence="4">Apoplast</location>
    </subcellularLocation>
</comment>
<dbReference type="PANTHER" id="PTHR21495">
    <property type="entry name" value="NUCLEOPORIN-RELATED"/>
    <property type="match status" value="1"/>
</dbReference>
<evidence type="ECO:0000256" key="1">
    <source>
        <dbReference type="ARBA" id="ARBA00010746"/>
    </source>
</evidence>
<dbReference type="GO" id="GO:0009699">
    <property type="term" value="P:phenylpropanoid biosynthetic process"/>
    <property type="evidence" value="ECO:0007669"/>
    <property type="project" value="UniProtKB-ARBA"/>
</dbReference>
<evidence type="ECO:0000256" key="2">
    <source>
        <dbReference type="ARBA" id="ARBA00011738"/>
    </source>
</evidence>
<comment type="function">
    <text evidence="4">Dirigent proteins impart stereoselectivity on the phenoxy radical-coupling reaction, yielding optically active lignans from two molecules of coniferyl alcohol in the biosynthesis of lignans, flavonolignans, and alkaloids and thus plays a central role in plant secondary metabolism.</text>
</comment>
<dbReference type="OrthoDB" id="1864232at2759"/>
<dbReference type="GeneID" id="111310926"/>
<evidence type="ECO:0000256" key="3">
    <source>
        <dbReference type="ARBA" id="ARBA00022525"/>
    </source>
</evidence>